<dbReference type="NCBIfam" id="NF006960">
    <property type="entry name" value="PRK09437.1"/>
    <property type="match status" value="1"/>
</dbReference>
<feature type="domain" description="Thioredoxin" evidence="13">
    <location>
        <begin position="6"/>
        <end position="156"/>
    </location>
</feature>
<dbReference type="InterPro" id="IPR013766">
    <property type="entry name" value="Thioredoxin_domain"/>
</dbReference>
<dbReference type="EC" id="1.11.1.24" evidence="3"/>
<evidence type="ECO:0000256" key="5">
    <source>
        <dbReference type="ARBA" id="ARBA00022862"/>
    </source>
</evidence>
<dbReference type="GO" id="GO:0034599">
    <property type="term" value="P:cellular response to oxidative stress"/>
    <property type="evidence" value="ECO:0007669"/>
    <property type="project" value="TreeGrafter"/>
</dbReference>
<evidence type="ECO:0000256" key="3">
    <source>
        <dbReference type="ARBA" id="ARBA00013017"/>
    </source>
</evidence>
<dbReference type="SUPFAM" id="SSF52833">
    <property type="entry name" value="Thioredoxin-like"/>
    <property type="match status" value="1"/>
</dbReference>
<dbReference type="InterPro" id="IPR024706">
    <property type="entry name" value="Peroxiredoxin_AhpC-typ"/>
</dbReference>
<keyword evidence="5" id="KW-0049">Antioxidant</keyword>
<evidence type="ECO:0000256" key="12">
    <source>
        <dbReference type="ARBA" id="ARBA00049091"/>
    </source>
</evidence>
<dbReference type="PANTHER" id="PTHR42801">
    <property type="entry name" value="THIOREDOXIN-DEPENDENT PEROXIDE REDUCTASE"/>
    <property type="match status" value="1"/>
</dbReference>
<name>A0A6I3NC58_9FIRM</name>
<evidence type="ECO:0000256" key="1">
    <source>
        <dbReference type="ARBA" id="ARBA00003330"/>
    </source>
</evidence>
<accession>A0A6I3NC58</accession>
<comment type="caution">
    <text evidence="14">The sequence shown here is derived from an EMBL/GenBank/DDBJ whole genome shotgun (WGS) entry which is preliminary data.</text>
</comment>
<comment type="similarity">
    <text evidence="10">Belongs to the peroxiredoxin family. BCP/PrxQ subfamily.</text>
</comment>
<comment type="catalytic activity">
    <reaction evidence="12">
        <text>a hydroperoxide + [thioredoxin]-dithiol = an alcohol + [thioredoxin]-disulfide + H2O</text>
        <dbReference type="Rhea" id="RHEA:62620"/>
        <dbReference type="Rhea" id="RHEA-COMP:10698"/>
        <dbReference type="Rhea" id="RHEA-COMP:10700"/>
        <dbReference type="ChEBI" id="CHEBI:15377"/>
        <dbReference type="ChEBI" id="CHEBI:29950"/>
        <dbReference type="ChEBI" id="CHEBI:30879"/>
        <dbReference type="ChEBI" id="CHEBI:35924"/>
        <dbReference type="ChEBI" id="CHEBI:50058"/>
        <dbReference type="EC" id="1.11.1.24"/>
    </reaction>
</comment>
<evidence type="ECO:0000313" key="14">
    <source>
        <dbReference type="EMBL" id="MTL93982.1"/>
    </source>
</evidence>
<keyword evidence="6 14" id="KW-0560">Oxidoreductase</keyword>
<evidence type="ECO:0000256" key="10">
    <source>
        <dbReference type="ARBA" id="ARBA00038489"/>
    </source>
</evidence>
<evidence type="ECO:0000256" key="9">
    <source>
        <dbReference type="ARBA" id="ARBA00032824"/>
    </source>
</evidence>
<evidence type="ECO:0000256" key="4">
    <source>
        <dbReference type="ARBA" id="ARBA00022559"/>
    </source>
</evidence>
<organism evidence="14">
    <name type="scientific">Turicibacter sanguinis</name>
    <dbReference type="NCBI Taxonomy" id="154288"/>
    <lineage>
        <taxon>Bacteria</taxon>
        <taxon>Bacillati</taxon>
        <taxon>Bacillota</taxon>
        <taxon>Erysipelotrichia</taxon>
        <taxon>Erysipelotrichales</taxon>
        <taxon>Turicibacteraceae</taxon>
        <taxon>Turicibacter</taxon>
    </lineage>
</organism>
<reference evidence="14" key="1">
    <citation type="journal article" date="2019" name="Nat. Med.">
        <title>A library of human gut bacterial isolates paired with longitudinal multiomics data enables mechanistic microbiome research.</title>
        <authorList>
            <person name="Poyet M."/>
            <person name="Groussin M."/>
            <person name="Gibbons S.M."/>
            <person name="Avila-Pacheco J."/>
            <person name="Jiang X."/>
            <person name="Kearney S.M."/>
            <person name="Perrotta A.R."/>
            <person name="Berdy B."/>
            <person name="Zhao S."/>
            <person name="Lieberman T.D."/>
            <person name="Swanson P.K."/>
            <person name="Smith M."/>
            <person name="Roesemann S."/>
            <person name="Alexander J.E."/>
            <person name="Rich S.A."/>
            <person name="Livny J."/>
            <person name="Vlamakis H."/>
            <person name="Clish C."/>
            <person name="Bullock K."/>
            <person name="Deik A."/>
            <person name="Scott J."/>
            <person name="Pierce K.A."/>
            <person name="Xavier R.J."/>
            <person name="Alm E.J."/>
        </authorList>
    </citation>
    <scope>NUCLEOTIDE SEQUENCE</scope>
    <source>
        <strain evidence="14">BIOML-A179</strain>
    </source>
</reference>
<sequence length="156" mass="17682">MEPIILTEGMQAPNFTLAGSDGNQHTLSDYRGRKVVLYFYPRDNTPACTNQAKAFRDAIESFHAQDIVILGISRDTVASHEKFVTKHDLPFILLSDTDETVCHLYDVLKEKNMYGKKAIGIERSTFLIDEEGFITKIYRKVKVAGHIEDILENCTL</sequence>
<evidence type="ECO:0000256" key="7">
    <source>
        <dbReference type="ARBA" id="ARBA00023157"/>
    </source>
</evidence>
<dbReference type="RefSeq" id="WP_129821545.1">
    <property type="nucleotide sequence ID" value="NZ_RCYV01000012.1"/>
</dbReference>
<comment type="function">
    <text evidence="1">Thiol-specific peroxidase that catalyzes the reduction of hydrogen peroxide and organic hydroperoxides to water and alcohols, respectively. Plays a role in cell protection against oxidative stress by detoxifying peroxides and as sensor of hydrogen peroxide-mediated signaling events.</text>
</comment>
<evidence type="ECO:0000259" key="13">
    <source>
        <dbReference type="PROSITE" id="PS51352"/>
    </source>
</evidence>
<evidence type="ECO:0000256" key="11">
    <source>
        <dbReference type="ARBA" id="ARBA00041373"/>
    </source>
</evidence>
<dbReference type="EMBL" id="WMQV01000009">
    <property type="protein sequence ID" value="MTL93982.1"/>
    <property type="molecule type" value="Genomic_DNA"/>
</dbReference>
<evidence type="ECO:0000256" key="2">
    <source>
        <dbReference type="ARBA" id="ARBA00011245"/>
    </source>
</evidence>
<dbReference type="PROSITE" id="PS51352">
    <property type="entry name" value="THIOREDOXIN_2"/>
    <property type="match status" value="1"/>
</dbReference>
<gene>
    <name evidence="14" type="ORF">GMA64_05545</name>
</gene>
<dbReference type="InterPro" id="IPR050924">
    <property type="entry name" value="Peroxiredoxin_BCP/PrxQ"/>
</dbReference>
<keyword evidence="4 14" id="KW-0575">Peroxidase</keyword>
<evidence type="ECO:0000256" key="6">
    <source>
        <dbReference type="ARBA" id="ARBA00023002"/>
    </source>
</evidence>
<keyword evidence="8" id="KW-0676">Redox-active center</keyword>
<dbReference type="InterPro" id="IPR000866">
    <property type="entry name" value="AhpC/TSA"/>
</dbReference>
<protein>
    <recommendedName>
        <fullName evidence="3">thioredoxin-dependent peroxiredoxin</fullName>
        <ecNumber evidence="3">1.11.1.24</ecNumber>
    </recommendedName>
    <alternativeName>
        <fullName evidence="11">Bacterioferritin comigratory protein</fullName>
    </alternativeName>
    <alternativeName>
        <fullName evidence="9">Thioredoxin peroxidase</fullName>
    </alternativeName>
</protein>
<dbReference type="InterPro" id="IPR036249">
    <property type="entry name" value="Thioredoxin-like_sf"/>
</dbReference>
<dbReference type="GO" id="GO:0005737">
    <property type="term" value="C:cytoplasm"/>
    <property type="evidence" value="ECO:0007669"/>
    <property type="project" value="TreeGrafter"/>
</dbReference>
<dbReference type="AlphaFoldDB" id="A0A6I3NC58"/>
<dbReference type="FunFam" id="3.40.30.10:FF:000007">
    <property type="entry name" value="Thioredoxin-dependent thiol peroxidase"/>
    <property type="match status" value="1"/>
</dbReference>
<dbReference type="CDD" id="cd03017">
    <property type="entry name" value="PRX_BCP"/>
    <property type="match status" value="1"/>
</dbReference>
<dbReference type="Pfam" id="PF00578">
    <property type="entry name" value="AhpC-TSA"/>
    <property type="match status" value="1"/>
</dbReference>
<dbReference type="GO" id="GO:0008379">
    <property type="term" value="F:thioredoxin peroxidase activity"/>
    <property type="evidence" value="ECO:0007669"/>
    <property type="project" value="TreeGrafter"/>
</dbReference>
<evidence type="ECO:0000256" key="8">
    <source>
        <dbReference type="ARBA" id="ARBA00023284"/>
    </source>
</evidence>
<comment type="subunit">
    <text evidence="2">Monomer.</text>
</comment>
<dbReference type="PIRSF" id="PIRSF000239">
    <property type="entry name" value="AHPC"/>
    <property type="match status" value="1"/>
</dbReference>
<dbReference type="PANTHER" id="PTHR42801:SF4">
    <property type="entry name" value="AHPC_TSA FAMILY PROTEIN"/>
    <property type="match status" value="1"/>
</dbReference>
<proteinExistence type="inferred from homology"/>
<dbReference type="GO" id="GO:0045454">
    <property type="term" value="P:cell redox homeostasis"/>
    <property type="evidence" value="ECO:0007669"/>
    <property type="project" value="TreeGrafter"/>
</dbReference>
<keyword evidence="7" id="KW-1015">Disulfide bond</keyword>
<dbReference type="Gene3D" id="3.40.30.10">
    <property type="entry name" value="Glutaredoxin"/>
    <property type="match status" value="1"/>
</dbReference>